<feature type="transmembrane region" description="Helical" evidence="2">
    <location>
        <begin position="22"/>
        <end position="43"/>
    </location>
</feature>
<keyword evidence="2" id="KW-0472">Membrane</keyword>
<dbReference type="InterPro" id="IPR002610">
    <property type="entry name" value="Peptidase_S54_rhomboid-like"/>
</dbReference>
<sequence>MGKKASDLEAGRHWHPPPPEQWLSWLVPVIFISNIGMFVYTMYRNDCPDYLNKDSCFLSEYLGRFSFQPLRENPLLGPTTRTYVLIITSSSSSFNYSSFKSLSPISMHPASAI</sequence>
<dbReference type="PANTHER" id="PTHR22936:SF87">
    <property type="entry name" value="RHOMBOID-LIKE PROTEIN 5"/>
    <property type="match status" value="1"/>
</dbReference>
<evidence type="ECO:0000313" key="4">
    <source>
        <dbReference type="Proteomes" id="UP001341840"/>
    </source>
</evidence>
<dbReference type="EMBL" id="JASCZI010090637">
    <property type="protein sequence ID" value="MED6143602.1"/>
    <property type="molecule type" value="Genomic_DNA"/>
</dbReference>
<protein>
    <recommendedName>
        <fullName evidence="5">Rhomboid-like protein</fullName>
    </recommendedName>
</protein>
<keyword evidence="2" id="KW-0812">Transmembrane</keyword>
<gene>
    <name evidence="3" type="ORF">PIB30_007546</name>
</gene>
<name>A0ABU6T4G7_9FABA</name>
<dbReference type="Proteomes" id="UP001341840">
    <property type="component" value="Unassembled WGS sequence"/>
</dbReference>
<accession>A0ABU6T4G7</accession>
<evidence type="ECO:0000313" key="3">
    <source>
        <dbReference type="EMBL" id="MED6143602.1"/>
    </source>
</evidence>
<comment type="similarity">
    <text evidence="1">Belongs to the peptidase S54 family.</text>
</comment>
<evidence type="ECO:0000256" key="1">
    <source>
        <dbReference type="ARBA" id="ARBA00009045"/>
    </source>
</evidence>
<evidence type="ECO:0000256" key="2">
    <source>
        <dbReference type="SAM" id="Phobius"/>
    </source>
</evidence>
<reference evidence="3 4" key="1">
    <citation type="journal article" date="2023" name="Plants (Basel)">
        <title>Bridging the Gap: Combining Genomics and Transcriptomics Approaches to Understand Stylosanthes scabra, an Orphan Legume from the Brazilian Caatinga.</title>
        <authorList>
            <person name="Ferreira-Neto J.R.C."/>
            <person name="da Silva M.D."/>
            <person name="Binneck E."/>
            <person name="de Melo N.F."/>
            <person name="da Silva R.H."/>
            <person name="de Melo A.L.T.M."/>
            <person name="Pandolfi V."/>
            <person name="Bustamante F.O."/>
            <person name="Brasileiro-Vidal A.C."/>
            <person name="Benko-Iseppon A.M."/>
        </authorList>
    </citation>
    <scope>NUCLEOTIDE SEQUENCE [LARGE SCALE GENOMIC DNA]</scope>
    <source>
        <tissue evidence="3">Leaves</tissue>
    </source>
</reference>
<keyword evidence="4" id="KW-1185">Reference proteome</keyword>
<keyword evidence="2" id="KW-1133">Transmembrane helix</keyword>
<dbReference type="PANTHER" id="PTHR22936">
    <property type="entry name" value="RHOMBOID-RELATED"/>
    <property type="match status" value="1"/>
</dbReference>
<organism evidence="3 4">
    <name type="scientific">Stylosanthes scabra</name>
    <dbReference type="NCBI Taxonomy" id="79078"/>
    <lineage>
        <taxon>Eukaryota</taxon>
        <taxon>Viridiplantae</taxon>
        <taxon>Streptophyta</taxon>
        <taxon>Embryophyta</taxon>
        <taxon>Tracheophyta</taxon>
        <taxon>Spermatophyta</taxon>
        <taxon>Magnoliopsida</taxon>
        <taxon>eudicotyledons</taxon>
        <taxon>Gunneridae</taxon>
        <taxon>Pentapetalae</taxon>
        <taxon>rosids</taxon>
        <taxon>fabids</taxon>
        <taxon>Fabales</taxon>
        <taxon>Fabaceae</taxon>
        <taxon>Papilionoideae</taxon>
        <taxon>50 kb inversion clade</taxon>
        <taxon>dalbergioids sensu lato</taxon>
        <taxon>Dalbergieae</taxon>
        <taxon>Pterocarpus clade</taxon>
        <taxon>Stylosanthes</taxon>
    </lineage>
</organism>
<evidence type="ECO:0008006" key="5">
    <source>
        <dbReference type="Google" id="ProtNLM"/>
    </source>
</evidence>
<comment type="caution">
    <text evidence="3">The sequence shown here is derived from an EMBL/GenBank/DDBJ whole genome shotgun (WGS) entry which is preliminary data.</text>
</comment>
<proteinExistence type="inferred from homology"/>